<gene>
    <name evidence="1" type="ORF">ACFQ0V_06675</name>
</gene>
<accession>A0ABW3GW90</accession>
<organism evidence="1 2">
    <name type="scientific">Savagea faecisuis</name>
    <dbReference type="NCBI Taxonomy" id="1274803"/>
    <lineage>
        <taxon>Bacteria</taxon>
        <taxon>Bacillati</taxon>
        <taxon>Bacillota</taxon>
        <taxon>Bacilli</taxon>
        <taxon>Bacillales</taxon>
        <taxon>Caryophanaceae</taxon>
        <taxon>Savagea</taxon>
    </lineage>
</organism>
<keyword evidence="2" id="KW-1185">Reference proteome</keyword>
<dbReference type="RefSeq" id="WP_381011319.1">
    <property type="nucleotide sequence ID" value="NZ_JBHTJF010000022.1"/>
</dbReference>
<dbReference type="InterPro" id="IPR009920">
    <property type="entry name" value="HEPPP_synth_su1"/>
</dbReference>
<protein>
    <submittedName>
        <fullName evidence="1">Heptaprenyl diphosphate synthase component 1</fullName>
    </submittedName>
</protein>
<dbReference type="Gene3D" id="1.20.120.1450">
    <property type="match status" value="1"/>
</dbReference>
<comment type="caution">
    <text evidence="1">The sequence shown here is derived from an EMBL/GenBank/DDBJ whole genome shotgun (WGS) entry which is preliminary data.</text>
</comment>
<proteinExistence type="predicted"/>
<dbReference type="EMBL" id="JBHTJF010000022">
    <property type="protein sequence ID" value="MFD0943459.1"/>
    <property type="molecule type" value="Genomic_DNA"/>
</dbReference>
<sequence length="239" mass="27931">MEKTWIERQINTYHTRLQSLVYERSINEELGAPVVSPLFIFLTLWPQLHKEQIEEQQMIVALAVGAAKCSFDVHDHVTLETVEERDQLTVLAGDHYSGIYYQILAKHCQFDRIGHFSRAIMAVNEARTTYRFEREMTAELWLHYVKEIEVHLLEALYEDCGYAAYIPLLHLAYPLFLIDQKSEVFGLQKLSLEDQQMLSDTLRAQFEQQATRLSMTASEQDFWLGRVTLQQKEGEFIVI</sequence>
<evidence type="ECO:0000313" key="1">
    <source>
        <dbReference type="EMBL" id="MFD0943459.1"/>
    </source>
</evidence>
<dbReference type="Proteomes" id="UP001596976">
    <property type="component" value="Unassembled WGS sequence"/>
</dbReference>
<name>A0ABW3GW90_9BACL</name>
<dbReference type="Pfam" id="PF07307">
    <property type="entry name" value="HEPPP_synt_1"/>
    <property type="match status" value="1"/>
</dbReference>
<reference evidence="2" key="1">
    <citation type="journal article" date="2019" name="Int. J. Syst. Evol. Microbiol.">
        <title>The Global Catalogue of Microorganisms (GCM) 10K type strain sequencing project: providing services to taxonomists for standard genome sequencing and annotation.</title>
        <authorList>
            <consortium name="The Broad Institute Genomics Platform"/>
            <consortium name="The Broad Institute Genome Sequencing Center for Infectious Disease"/>
            <person name="Wu L."/>
            <person name="Ma J."/>
        </authorList>
    </citation>
    <scope>NUCLEOTIDE SEQUENCE [LARGE SCALE GENOMIC DNA]</scope>
    <source>
        <strain evidence="2">CCUG 63563</strain>
    </source>
</reference>
<evidence type="ECO:0000313" key="2">
    <source>
        <dbReference type="Proteomes" id="UP001596976"/>
    </source>
</evidence>